<gene>
    <name evidence="1" type="ORF">SAMN02745120_1695</name>
</gene>
<keyword evidence="1" id="KW-0489">Methyltransferase</keyword>
<dbReference type="SUPFAM" id="SSF53335">
    <property type="entry name" value="S-adenosyl-L-methionine-dependent methyltransferases"/>
    <property type="match status" value="1"/>
</dbReference>
<dbReference type="GO" id="GO:0008168">
    <property type="term" value="F:methyltransferase activity"/>
    <property type="evidence" value="ECO:0007669"/>
    <property type="project" value="UniProtKB-KW"/>
</dbReference>
<dbReference type="PANTHER" id="PTHR43861">
    <property type="entry name" value="TRANS-ACONITATE 2-METHYLTRANSFERASE-RELATED"/>
    <property type="match status" value="1"/>
</dbReference>
<dbReference type="Gene3D" id="3.40.50.150">
    <property type="entry name" value="Vaccinia Virus protein VP39"/>
    <property type="match status" value="1"/>
</dbReference>
<dbReference type="RefSeq" id="WP_079589542.1">
    <property type="nucleotide sequence ID" value="NZ_FUYN01000003.1"/>
</dbReference>
<keyword evidence="1" id="KW-0808">Transferase</keyword>
<dbReference type="AlphaFoldDB" id="A0A1T5BKJ4"/>
<sequence length="205" mass="24128">MKSKIWDFWAKHYHKLWVQKYSLGPTRNKVKKLIEELYIKEEASLLDIGCGVGELLYELQDINNIERHGLDFSEKMIEVSKLKNPKVTHYKLDVSSLDKIETRFNIITCTHSLPYYNSKRDILKQINELLKEEGRAIFAFASGNTFLDRLILLFVKLSTGPASYPSDKEFKMLIKDYFDIEKREVIKLRPYMPTIAVYSLRKVEK</sequence>
<organism evidence="1 2">
    <name type="scientific">Acetoanaerobium noterae</name>
    <dbReference type="NCBI Taxonomy" id="745369"/>
    <lineage>
        <taxon>Bacteria</taxon>
        <taxon>Bacillati</taxon>
        <taxon>Bacillota</taxon>
        <taxon>Clostridia</taxon>
        <taxon>Peptostreptococcales</taxon>
        <taxon>Filifactoraceae</taxon>
        <taxon>Acetoanaerobium</taxon>
    </lineage>
</organism>
<dbReference type="InterPro" id="IPR029063">
    <property type="entry name" value="SAM-dependent_MTases_sf"/>
</dbReference>
<evidence type="ECO:0000313" key="1">
    <source>
        <dbReference type="EMBL" id="SKB47834.1"/>
    </source>
</evidence>
<accession>A0A1T5BKJ4</accession>
<reference evidence="2" key="1">
    <citation type="submission" date="2017-02" db="EMBL/GenBank/DDBJ databases">
        <authorList>
            <person name="Varghese N."/>
            <person name="Submissions S."/>
        </authorList>
    </citation>
    <scope>NUCLEOTIDE SEQUENCE [LARGE SCALE GENOMIC DNA]</scope>
    <source>
        <strain evidence="2">ATCC 35199</strain>
    </source>
</reference>
<dbReference type="Pfam" id="PF13489">
    <property type="entry name" value="Methyltransf_23"/>
    <property type="match status" value="1"/>
</dbReference>
<protein>
    <submittedName>
        <fullName evidence="1">Methyltransferase domain-containing protein</fullName>
    </submittedName>
</protein>
<dbReference type="OrthoDB" id="9774345at2"/>
<dbReference type="Proteomes" id="UP000243406">
    <property type="component" value="Unassembled WGS sequence"/>
</dbReference>
<proteinExistence type="predicted"/>
<dbReference type="CDD" id="cd02440">
    <property type="entry name" value="AdoMet_MTases"/>
    <property type="match status" value="1"/>
</dbReference>
<evidence type="ECO:0000313" key="2">
    <source>
        <dbReference type="Proteomes" id="UP000243406"/>
    </source>
</evidence>
<keyword evidence="2" id="KW-1185">Reference proteome</keyword>
<dbReference type="EMBL" id="FUYN01000003">
    <property type="protein sequence ID" value="SKB47834.1"/>
    <property type="molecule type" value="Genomic_DNA"/>
</dbReference>
<name>A0A1T5BKJ4_9FIRM</name>
<dbReference type="GO" id="GO:0032259">
    <property type="term" value="P:methylation"/>
    <property type="evidence" value="ECO:0007669"/>
    <property type="project" value="UniProtKB-KW"/>
</dbReference>